<dbReference type="Pfam" id="PF23238">
    <property type="entry name" value="DUF7068"/>
    <property type="match status" value="1"/>
</dbReference>
<comment type="caution">
    <text evidence="3">The sequence shown here is derived from an EMBL/GenBank/DDBJ whole genome shotgun (WGS) entry which is preliminary data.</text>
</comment>
<feature type="region of interest" description="Disordered" evidence="1">
    <location>
        <begin position="486"/>
        <end position="533"/>
    </location>
</feature>
<dbReference type="PANTHER" id="PTHR46312">
    <property type="entry name" value="NACHT DOMAIN-CONTAINING PROTEIN"/>
    <property type="match status" value="1"/>
</dbReference>
<evidence type="ECO:0000313" key="3">
    <source>
        <dbReference type="EMBL" id="TWU78667.1"/>
    </source>
</evidence>
<dbReference type="Gene3D" id="3.40.50.300">
    <property type="entry name" value="P-loop containing nucleotide triphosphate hydrolases"/>
    <property type="match status" value="1"/>
</dbReference>
<name>A0A5C6GNR0_METRR</name>
<feature type="compositionally biased region" description="Basic and acidic residues" evidence="1">
    <location>
        <begin position="486"/>
        <end position="510"/>
    </location>
</feature>
<reference evidence="4" key="1">
    <citation type="submission" date="2018-12" db="EMBL/GenBank/DDBJ databases">
        <title>The complete genome of Metarhizium rileyi, a key fungal pathogen of Lepidoptera.</title>
        <authorList>
            <person name="Binneck E."/>
            <person name="Lastra C.C.L."/>
            <person name="Sosa-Gomez D.R."/>
        </authorList>
    </citation>
    <scope>NUCLEOTIDE SEQUENCE [LARGE SCALE GENOMIC DNA]</scope>
    <source>
        <strain evidence="4">Cep018-CH2</strain>
    </source>
</reference>
<dbReference type="InterPro" id="IPR016024">
    <property type="entry name" value="ARM-type_fold"/>
</dbReference>
<organism evidence="3 4">
    <name type="scientific">Metarhizium rileyi (strain RCEF 4871)</name>
    <name type="common">Nomuraea rileyi</name>
    <dbReference type="NCBI Taxonomy" id="1649241"/>
    <lineage>
        <taxon>Eukaryota</taxon>
        <taxon>Fungi</taxon>
        <taxon>Dikarya</taxon>
        <taxon>Ascomycota</taxon>
        <taxon>Pezizomycotina</taxon>
        <taxon>Sordariomycetes</taxon>
        <taxon>Hypocreomycetidae</taxon>
        <taxon>Hypocreales</taxon>
        <taxon>Clavicipitaceae</taxon>
        <taxon>Metarhizium</taxon>
    </lineage>
</organism>
<evidence type="ECO:0000313" key="4">
    <source>
        <dbReference type="Proteomes" id="UP000317257"/>
    </source>
</evidence>
<dbReference type="EMBL" id="SBHS01000001">
    <property type="protein sequence ID" value="TWU78667.1"/>
    <property type="molecule type" value="Genomic_DNA"/>
</dbReference>
<dbReference type="Pfam" id="PF23948">
    <property type="entry name" value="ARM_5"/>
    <property type="match status" value="1"/>
</dbReference>
<feature type="domain" description="NACHT" evidence="2">
    <location>
        <begin position="603"/>
        <end position="695"/>
    </location>
</feature>
<dbReference type="Gene3D" id="1.25.10.10">
    <property type="entry name" value="Leucine-rich Repeat Variant"/>
    <property type="match status" value="2"/>
</dbReference>
<protein>
    <recommendedName>
        <fullName evidence="2">NACHT domain-containing protein</fullName>
    </recommendedName>
</protein>
<dbReference type="PANTHER" id="PTHR46312:SF2">
    <property type="entry name" value="NUCLEOTIDE-BINDING OLIGOMERIZATION DOMAIN-CONTAINING PROTEIN 2-LIKE"/>
    <property type="match status" value="1"/>
</dbReference>
<gene>
    <name evidence="3" type="ORF">ED733_005729</name>
</gene>
<dbReference type="InterPro" id="IPR027417">
    <property type="entry name" value="P-loop_NTPase"/>
</dbReference>
<dbReference type="Pfam" id="PF05729">
    <property type="entry name" value="NACHT"/>
    <property type="match status" value="1"/>
</dbReference>
<dbReference type="InterPro" id="IPR011989">
    <property type="entry name" value="ARM-like"/>
</dbReference>
<evidence type="ECO:0000259" key="2">
    <source>
        <dbReference type="PROSITE" id="PS50837"/>
    </source>
</evidence>
<evidence type="ECO:0000256" key="1">
    <source>
        <dbReference type="SAM" id="MobiDB-lite"/>
    </source>
</evidence>
<dbReference type="PROSITE" id="PS50837">
    <property type="entry name" value="NACHT"/>
    <property type="match status" value="1"/>
</dbReference>
<accession>A0A5C6GNR0</accession>
<proteinExistence type="predicted"/>
<dbReference type="SUPFAM" id="SSF52540">
    <property type="entry name" value="P-loop containing nucleoside triphosphate hydrolases"/>
    <property type="match status" value="1"/>
</dbReference>
<dbReference type="InterPro" id="IPR055496">
    <property type="entry name" value="DUF7068"/>
</dbReference>
<dbReference type="InterPro" id="IPR007111">
    <property type="entry name" value="NACHT_NTPase"/>
</dbReference>
<sequence length="1977" mass="221777">MPAGGSRPQTAKDLVDRLVDLGINSFDEPARKLPRAEKEASALRALSKSMIKVFRDEEQSSYVPEVLVVSTFIDLEAYKDLCTTLAKIIASGTADEKLLENKILAAFTSVLRLPQAECIQERLPVLGVIGTLQKRLEGACKTANFTDQYHLIRSLSEVLDRMNELKVRGISDADIIQPLLGIFDSARKHPDVRLSQAARYAYQALLGIPGDVGPWLKLAKTTANLIDGASKIAGGVTTGDPSKVINGISGLDLPRIVNSVIEGVKSASESTGAMEEIFSGIREMRKPARWYIALRYTGVLIQGNCKDILKAMLEAPNLGCLKNKDFLCGLCSQLEEARSAGPDRRLVVEMLTEFLAKQAKVSNYGRVRKWVHMVTDIDEALYPKKPVRRVWLPWSGSRKHDNNIGFLARPLEDLGYQSELLIKAWKRCHEAKLFYADQLIRNEYTSPELGLLKVERLDGSSLPMEQCYVNLAILKVYGENTSECKEKDYVESDRSNENGDEDGHSDRDASPNDNIKTRGSTKHHKHGNTVSPFTLEERLKVGDRQTLNTISLPDLFKKTDPSASDPGSYYRYTSFLILREPSCFRRNSRLLIQIKDKKPPDIKRVLIRGQAGVGKSTLCKKMVHEFIHHGMWSEVIDRIIWLPLRKLKGMQGSIEDVIGKEYFGASQDILFNALCNEIHQDSHRTLFILDGLDEVFHEVNNKNTLLLRLLGQPRVIITSRPYAINKEVIRNINLEVETVGFSPEQVKEYIAAIGKDKVDEIQHFSDGHRIIQGLARIPIQLDAICFSFTAQNIATQGNSLGKTISTMTELYQAVERALWNKDVEKLEMRHPDKLQPVTKIEAQEAGRKSVLALAKNNIDSLQDLAFSGLRESTVEFDKEYLGDIFTHEQNNAWSGDAVKLSFLRSSGGSATDRTYHFLHLTFQEYFAAQYFTKCWKSNELLRAPRSERQKTGHRNSGFVTPEAFVRREKYNPRYDIFWRFVTGLLQTNTSCEQHLCRFFGLVEKEPRDVFGPGHQRLIMHCLSELKPLQLGQSFGQVRASLETQLKEWLVYEYRITKGWQLGMEAEFPLSLLLACFRESSLEAKSAILRSIENRSHVPLEVTALIATILKPSAKDPLDDAEAVLRIHAFYIIRAHGVRLPDATLESVIDRLDSPQDWSQKEALGILKYQPIFSDTISEMLAKRFSALNINVKDAAYQDFTGKYSVALLGAMASQLQKADATIQSFVIEALTKIRYLPEPVLQILTTKLEGPEKVISTSVCEILRFQKEMSGDVLQVIVSHFNNSDEGTRSLAAEILISQSDTLQESQLQLFVGQLSNSKKDVRDSAADILRNVASSGQGLSPGVCKAIFKELESHGKETKNLAASILRTCKHVPERILSALVTHLKDQDKDLTGSIVTALRHQQDLPDTVLHDITKQVEDSAALIQELPLALLGRLSALPFSILQTLSKQLEDSDKTIRTRASHILAVQQTLPHSICRDVAMYLKRSNANAWEPALYILAHHSGIPESLVALIAEKMLNAGSHISETIKRDAQKAVSKVLVKVISHRSRRGPRFCRLGWWFELVRDGIALPEAILHVVGTRLDSSEAEGDPEMDDLQWVLPVPQSIIEVLATKLDNSNGKVRENVLRYLDEHTLNQFPIPKDLLHLIVKQLDFPHEPVRKLASAILQQNVDKPENIIKSILQPSELSDMNSRLIIIKEMGQSHSLPESVLHMVIMQLEKLDITGLLLAVNLLLRHTDIAKYYEPSYAFPEPMLQILIGLLDHSDGRVSEAASNILTAQNLSEPILRTIAEEHLPDASNAWTQKLVTSILANQSLPDAVLEVTSKILQEAGSDKMTRRRAIKVLRGSSLYSPKRHVYPRKGSKAVPEKLDRALPQAVFVTVGNQLQSLDSDIRRDAAILLCCRSEFPVPVLEVIARNIEYLLDVENANVEEAIEQLPRLDGEIVAECLGKLGKESFNQVFNILARSSFRQHVVCFENE</sequence>
<dbReference type="SUPFAM" id="SSF48371">
    <property type="entry name" value="ARM repeat"/>
    <property type="match status" value="2"/>
</dbReference>
<dbReference type="InterPro" id="IPR056251">
    <property type="entry name" value="Arm_rpt_dom"/>
</dbReference>
<dbReference type="Proteomes" id="UP000317257">
    <property type="component" value="Unassembled WGS sequence"/>
</dbReference>